<dbReference type="AlphaFoldDB" id="A0A1U7DJG2"/>
<dbReference type="EMBL" id="CP019124">
    <property type="protein sequence ID" value="APX90008.1"/>
    <property type="molecule type" value="Genomic_DNA"/>
</dbReference>
<protein>
    <recommendedName>
        <fullName evidence="2">Endonuclease/exonuclease/phosphatase domain-containing protein</fullName>
    </recommendedName>
</protein>
<feature type="compositionally biased region" description="Low complexity" evidence="1">
    <location>
        <begin position="318"/>
        <end position="336"/>
    </location>
</feature>
<accession>A0A1U7DJG2</accession>
<name>A0A1U7DJG2_9RHOB</name>
<dbReference type="STRING" id="1267768.BV394_10000"/>
<dbReference type="Proteomes" id="UP000187266">
    <property type="component" value="Chromosome"/>
</dbReference>
<evidence type="ECO:0000313" key="3">
    <source>
        <dbReference type="EMBL" id="APX90008.1"/>
    </source>
</evidence>
<sequence length="501" mass="52846">MVRHGGIAACRNVGLRLVAFLLVGLLCTVPVRAASAQAPPLPLTPPPPEKGSLRIAVFNAELTRRGPGVLLRDISQGRDPQVEAVVAVIAAARPDILLLAGFDTDLDGHALAALRGQISRAGHPMDHAFGALPNAGLSSGMDLDGDGRLNGPRDAQGYGAFHGAGGMALLSRLPLGSVTDLSPLRWAELPGARLPRRGGKLFPDEKAAQQRRLSSVAHWLVPVPLPDGGRLMLMLYHAGPPVFDGPEDANGLRNAEENRLWRLVLDGWAPSQTEGQLIGSGDLPVLAGISNLDVRRGEGRRAAMAALLRHPRLRDARPASAGAAAANSGAPNGEPALDTVDWPEEDAAGGPAPGNLRVAYVLPDARLRVTGAGVFWPAPQPKAGGARDRGGRGWAEIVATASRHRLVWVDVAPSPPGASGPRRADISPLRGRVRGTTPGAGRVRPSLTPPAGRDTPSGDPFKEPATHEQPYPSDPSRRRHRPRSDDRGAPHHRLVRRQARP</sequence>
<evidence type="ECO:0000256" key="1">
    <source>
        <dbReference type="SAM" id="MobiDB-lite"/>
    </source>
</evidence>
<feature type="region of interest" description="Disordered" evidence="1">
    <location>
        <begin position="411"/>
        <end position="501"/>
    </location>
</feature>
<proteinExistence type="predicted"/>
<dbReference type="GO" id="GO:0003824">
    <property type="term" value="F:catalytic activity"/>
    <property type="evidence" value="ECO:0007669"/>
    <property type="project" value="InterPro"/>
</dbReference>
<dbReference type="InterPro" id="IPR005135">
    <property type="entry name" value="Endo/exonuclease/phosphatase"/>
</dbReference>
<feature type="domain" description="Endonuclease/exonuclease/phosphatase" evidence="2">
    <location>
        <begin position="76"/>
        <end position="379"/>
    </location>
</feature>
<reference evidence="3 4" key="1">
    <citation type="submission" date="2017-01" db="EMBL/GenBank/DDBJ databases">
        <title>Genomic analysis of Xuhuaishuia manganoxidans DY6-4.</title>
        <authorList>
            <person name="Wang X."/>
        </authorList>
    </citation>
    <scope>NUCLEOTIDE SEQUENCE [LARGE SCALE GENOMIC DNA]</scope>
    <source>
        <strain evidence="3 4">DY6-4</strain>
    </source>
</reference>
<dbReference type="Pfam" id="PF03372">
    <property type="entry name" value="Exo_endo_phos"/>
    <property type="match status" value="1"/>
</dbReference>
<gene>
    <name evidence="3" type="ORF">BV394_10000</name>
</gene>
<feature type="compositionally biased region" description="Basic residues" evidence="1">
    <location>
        <begin position="490"/>
        <end position="501"/>
    </location>
</feature>
<evidence type="ECO:0000259" key="2">
    <source>
        <dbReference type="Pfam" id="PF03372"/>
    </source>
</evidence>
<organism evidence="3 4">
    <name type="scientific">Brevirhabdus pacifica</name>
    <dbReference type="NCBI Taxonomy" id="1267768"/>
    <lineage>
        <taxon>Bacteria</taxon>
        <taxon>Pseudomonadati</taxon>
        <taxon>Pseudomonadota</taxon>
        <taxon>Alphaproteobacteria</taxon>
        <taxon>Rhodobacterales</taxon>
        <taxon>Paracoccaceae</taxon>
        <taxon>Brevirhabdus</taxon>
    </lineage>
</organism>
<evidence type="ECO:0000313" key="4">
    <source>
        <dbReference type="Proteomes" id="UP000187266"/>
    </source>
</evidence>
<feature type="region of interest" description="Disordered" evidence="1">
    <location>
        <begin position="317"/>
        <end position="337"/>
    </location>
</feature>
<keyword evidence="4" id="KW-1185">Reference proteome</keyword>